<feature type="compositionally biased region" description="Pro residues" evidence="1">
    <location>
        <begin position="310"/>
        <end position="325"/>
    </location>
</feature>
<evidence type="ECO:0000256" key="1">
    <source>
        <dbReference type="SAM" id="MobiDB-lite"/>
    </source>
</evidence>
<feature type="region of interest" description="Disordered" evidence="1">
    <location>
        <begin position="31"/>
        <end position="53"/>
    </location>
</feature>
<evidence type="ECO:0000313" key="3">
    <source>
        <dbReference type="Proteomes" id="UP000232323"/>
    </source>
</evidence>
<dbReference type="Proteomes" id="UP000232323">
    <property type="component" value="Unassembled WGS sequence"/>
</dbReference>
<proteinExistence type="predicted"/>
<feature type="compositionally biased region" description="Polar residues" evidence="1">
    <location>
        <begin position="463"/>
        <end position="484"/>
    </location>
</feature>
<feature type="region of interest" description="Disordered" evidence="1">
    <location>
        <begin position="463"/>
        <end position="486"/>
    </location>
</feature>
<dbReference type="AlphaFoldDB" id="A0A250XI22"/>
<comment type="caution">
    <text evidence="2">The sequence shown here is derived from an EMBL/GenBank/DDBJ whole genome shotgun (WGS) entry which is preliminary data.</text>
</comment>
<name>A0A250XI22_9CHLO</name>
<protein>
    <submittedName>
        <fullName evidence="2">Uncharacterized protein</fullName>
    </submittedName>
</protein>
<sequence>MLTITADKTCLRKHSRSYVLHGDVALLQRDEDHDDDGMAQVSVDSEEEEDEGISRMKQFYSGNPTNKPVIAGEVMPALTMLPRPLLSSYLSEVCIRVADTSLLEVLLEFWSPQDHGCWTLMLSAGPVPGSEGHFCVLLHDLVCSAMSASSQLPMYKVLAVIKAITSMRPSSVLDRDQEGQSPLHVALSRAAVKKIVEAVAPLSHCHTQEACELQELSVQRALDDSHTWGLTPTYIQAVVTGIIMKQIDEYHESVRQSKDLLHLEESFPGAMPPPLSSSVNETCSGSSSSQLLVEELSPPTTFHSAAVPRPGRPPMPAPYPSPNPVQPQAAVKSDAMLAHHVPPLPAATPVLQPPPLPPSTQGPPMVMRPSVIRPTIMHATSLQGPVASMSSATPVPLRTPTPPLFNQQQHQVQISQPVITPHPSELNFIMQRNPSGHMSQNLPSTAPKPALHQLLLPMFNQQDKQAHTSTSHHQLQAHTYTSHHQLQHFPAAPTTGAFFAPPVQQPIHNLIQKHHHTPASLYSHHTHQPGGYSHPELSTHQQHCFEDPAQI</sequence>
<feature type="region of interest" description="Disordered" evidence="1">
    <location>
        <begin position="301"/>
        <end position="327"/>
    </location>
</feature>
<organism evidence="2 3">
    <name type="scientific">Chlamydomonas eustigma</name>
    <dbReference type="NCBI Taxonomy" id="1157962"/>
    <lineage>
        <taxon>Eukaryota</taxon>
        <taxon>Viridiplantae</taxon>
        <taxon>Chlorophyta</taxon>
        <taxon>core chlorophytes</taxon>
        <taxon>Chlorophyceae</taxon>
        <taxon>CS clade</taxon>
        <taxon>Chlamydomonadales</taxon>
        <taxon>Chlamydomonadaceae</taxon>
        <taxon>Chlamydomonas</taxon>
    </lineage>
</organism>
<accession>A0A250XI22</accession>
<gene>
    <name evidence="2" type="ORF">CEUSTIGMA_g10163.t1</name>
</gene>
<keyword evidence="3" id="KW-1185">Reference proteome</keyword>
<reference evidence="2 3" key="1">
    <citation type="submission" date="2017-08" db="EMBL/GenBank/DDBJ databases">
        <title>Acidophilic green algal genome provides insights into adaptation to an acidic environment.</title>
        <authorList>
            <person name="Hirooka S."/>
            <person name="Hirose Y."/>
            <person name="Kanesaki Y."/>
            <person name="Higuchi S."/>
            <person name="Fujiwara T."/>
            <person name="Onuma R."/>
            <person name="Era A."/>
            <person name="Ohbayashi R."/>
            <person name="Uzuka A."/>
            <person name="Nozaki H."/>
            <person name="Yoshikawa H."/>
            <person name="Miyagishima S.Y."/>
        </authorList>
    </citation>
    <scope>NUCLEOTIDE SEQUENCE [LARGE SCALE GENOMIC DNA]</scope>
    <source>
        <strain evidence="2 3">NIES-2499</strain>
    </source>
</reference>
<evidence type="ECO:0000313" key="2">
    <source>
        <dbReference type="EMBL" id="GAX82737.1"/>
    </source>
</evidence>
<dbReference type="EMBL" id="BEGY01000085">
    <property type="protein sequence ID" value="GAX82737.1"/>
    <property type="molecule type" value="Genomic_DNA"/>
</dbReference>